<organism evidence="13 14">
    <name type="scientific">Ceratopteris richardii</name>
    <name type="common">Triangle waterfern</name>
    <dbReference type="NCBI Taxonomy" id="49495"/>
    <lineage>
        <taxon>Eukaryota</taxon>
        <taxon>Viridiplantae</taxon>
        <taxon>Streptophyta</taxon>
        <taxon>Embryophyta</taxon>
        <taxon>Tracheophyta</taxon>
        <taxon>Polypodiopsida</taxon>
        <taxon>Polypodiidae</taxon>
        <taxon>Polypodiales</taxon>
        <taxon>Pteridineae</taxon>
        <taxon>Pteridaceae</taxon>
        <taxon>Parkerioideae</taxon>
        <taxon>Ceratopteris</taxon>
    </lineage>
</organism>
<evidence type="ECO:0000313" key="14">
    <source>
        <dbReference type="Proteomes" id="UP000825935"/>
    </source>
</evidence>
<dbReference type="AlphaFoldDB" id="A0A8T2TV34"/>
<evidence type="ECO:0000256" key="7">
    <source>
        <dbReference type="ARBA" id="ARBA00022842"/>
    </source>
</evidence>
<evidence type="ECO:0000256" key="5">
    <source>
        <dbReference type="ARBA" id="ARBA00022723"/>
    </source>
</evidence>
<dbReference type="CDD" id="cd00143">
    <property type="entry name" value="PP2Cc"/>
    <property type="match status" value="1"/>
</dbReference>
<dbReference type="SMART" id="SM00332">
    <property type="entry name" value="PP2Cc"/>
    <property type="match status" value="1"/>
</dbReference>
<comment type="caution">
    <text evidence="13">The sequence shown here is derived from an EMBL/GenBank/DDBJ whole genome shotgun (WGS) entry which is preliminary data.</text>
</comment>
<dbReference type="PANTHER" id="PTHR47992">
    <property type="entry name" value="PROTEIN PHOSPHATASE"/>
    <property type="match status" value="1"/>
</dbReference>
<dbReference type="InterPro" id="IPR001932">
    <property type="entry name" value="PPM-type_phosphatase-like_dom"/>
</dbReference>
<evidence type="ECO:0000256" key="3">
    <source>
        <dbReference type="ARBA" id="ARBA00006702"/>
    </source>
</evidence>
<evidence type="ECO:0000256" key="11">
    <source>
        <dbReference type="ARBA" id="ARBA00048336"/>
    </source>
</evidence>
<dbReference type="SMART" id="SM00331">
    <property type="entry name" value="PP2C_SIG"/>
    <property type="match status" value="1"/>
</dbReference>
<dbReference type="EC" id="3.1.3.16" evidence="4"/>
<comment type="catalytic activity">
    <reaction evidence="11">
        <text>O-phospho-L-threonyl-[protein] + H2O = L-threonyl-[protein] + phosphate</text>
        <dbReference type="Rhea" id="RHEA:47004"/>
        <dbReference type="Rhea" id="RHEA-COMP:11060"/>
        <dbReference type="Rhea" id="RHEA-COMP:11605"/>
        <dbReference type="ChEBI" id="CHEBI:15377"/>
        <dbReference type="ChEBI" id="CHEBI:30013"/>
        <dbReference type="ChEBI" id="CHEBI:43474"/>
        <dbReference type="ChEBI" id="CHEBI:61977"/>
        <dbReference type="EC" id="3.1.3.16"/>
    </reaction>
</comment>
<keyword evidence="5" id="KW-0479">Metal-binding</keyword>
<comment type="catalytic activity">
    <reaction evidence="10">
        <text>O-phospho-L-seryl-[protein] + H2O = L-seryl-[protein] + phosphate</text>
        <dbReference type="Rhea" id="RHEA:20629"/>
        <dbReference type="Rhea" id="RHEA-COMP:9863"/>
        <dbReference type="Rhea" id="RHEA-COMP:11604"/>
        <dbReference type="ChEBI" id="CHEBI:15377"/>
        <dbReference type="ChEBI" id="CHEBI:29999"/>
        <dbReference type="ChEBI" id="CHEBI:43474"/>
        <dbReference type="ChEBI" id="CHEBI:83421"/>
        <dbReference type="EC" id="3.1.3.16"/>
    </reaction>
</comment>
<dbReference type="Proteomes" id="UP000825935">
    <property type="component" value="Chromosome 11"/>
</dbReference>
<protein>
    <recommendedName>
        <fullName evidence="4">protein-serine/threonine phosphatase</fullName>
        <ecNumber evidence="4">3.1.3.16</ecNumber>
    </recommendedName>
</protein>
<keyword evidence="8" id="KW-0904">Protein phosphatase</keyword>
<dbReference type="Gene3D" id="3.60.40.10">
    <property type="entry name" value="PPM-type phosphatase domain"/>
    <property type="match status" value="1"/>
</dbReference>
<comment type="cofactor">
    <cofactor evidence="1">
        <name>Mn(2+)</name>
        <dbReference type="ChEBI" id="CHEBI:29035"/>
    </cofactor>
</comment>
<comment type="cofactor">
    <cofactor evidence="2">
        <name>Mg(2+)</name>
        <dbReference type="ChEBI" id="CHEBI:18420"/>
    </cofactor>
</comment>
<dbReference type="OMA" id="IVCESKH"/>
<feature type="domain" description="PPM-type phosphatase" evidence="12">
    <location>
        <begin position="38"/>
        <end position="285"/>
    </location>
</feature>
<evidence type="ECO:0000256" key="2">
    <source>
        <dbReference type="ARBA" id="ARBA00001946"/>
    </source>
</evidence>
<keyword evidence="6" id="KW-0378">Hydrolase</keyword>
<dbReference type="PROSITE" id="PS51746">
    <property type="entry name" value="PPM_2"/>
    <property type="match status" value="1"/>
</dbReference>
<dbReference type="InterPro" id="IPR036457">
    <property type="entry name" value="PPM-type-like_dom_sf"/>
</dbReference>
<accession>A0A8T2TV34</accession>
<comment type="similarity">
    <text evidence="3">Belongs to the PP2C family.</text>
</comment>
<dbReference type="InterPro" id="IPR015655">
    <property type="entry name" value="PP2C"/>
</dbReference>
<dbReference type="EMBL" id="CM035416">
    <property type="protein sequence ID" value="KAH7425295.1"/>
    <property type="molecule type" value="Genomic_DNA"/>
</dbReference>
<proteinExistence type="inferred from homology"/>
<evidence type="ECO:0000256" key="10">
    <source>
        <dbReference type="ARBA" id="ARBA00047761"/>
    </source>
</evidence>
<evidence type="ECO:0000259" key="12">
    <source>
        <dbReference type="PROSITE" id="PS51746"/>
    </source>
</evidence>
<evidence type="ECO:0000256" key="9">
    <source>
        <dbReference type="ARBA" id="ARBA00023211"/>
    </source>
</evidence>
<dbReference type="OrthoDB" id="10264738at2759"/>
<dbReference type="GO" id="GO:0004722">
    <property type="term" value="F:protein serine/threonine phosphatase activity"/>
    <property type="evidence" value="ECO:0007669"/>
    <property type="project" value="UniProtKB-EC"/>
</dbReference>
<keyword evidence="7" id="KW-0460">Magnesium</keyword>
<gene>
    <name evidence="13" type="ORF">KP509_11G048400</name>
</gene>
<dbReference type="GO" id="GO:0046872">
    <property type="term" value="F:metal ion binding"/>
    <property type="evidence" value="ECO:0007669"/>
    <property type="project" value="UniProtKB-KW"/>
</dbReference>
<evidence type="ECO:0000256" key="6">
    <source>
        <dbReference type="ARBA" id="ARBA00022801"/>
    </source>
</evidence>
<evidence type="ECO:0000256" key="1">
    <source>
        <dbReference type="ARBA" id="ARBA00001936"/>
    </source>
</evidence>
<keyword evidence="9" id="KW-0464">Manganese</keyword>
<reference evidence="13" key="1">
    <citation type="submission" date="2021-08" db="EMBL/GenBank/DDBJ databases">
        <title>WGS assembly of Ceratopteris richardii.</title>
        <authorList>
            <person name="Marchant D.B."/>
            <person name="Chen G."/>
            <person name="Jenkins J."/>
            <person name="Shu S."/>
            <person name="Leebens-Mack J."/>
            <person name="Grimwood J."/>
            <person name="Schmutz J."/>
            <person name="Soltis P."/>
            <person name="Soltis D."/>
            <person name="Chen Z.-H."/>
        </authorList>
    </citation>
    <scope>NUCLEOTIDE SEQUENCE</scope>
    <source>
        <strain evidence="13">Whitten #5841</strain>
        <tissue evidence="13">Leaf</tissue>
    </source>
</reference>
<keyword evidence="14" id="KW-1185">Reference proteome</keyword>
<evidence type="ECO:0000313" key="13">
    <source>
        <dbReference type="EMBL" id="KAH7425295.1"/>
    </source>
</evidence>
<dbReference type="SUPFAM" id="SSF81606">
    <property type="entry name" value="PP2C-like"/>
    <property type="match status" value="1"/>
</dbReference>
<sequence>MISSSTCSRQKRGFLQRIKVACLDGGSGCNSAGHHHVIHGSYVMKGKSSHAMEDHIVCEIKRAKEHELGLFAIFDGHLGHEVSCYLQANLFNNILNQPEFWTDPSSAITTGYLQTDAAILQQSAELGTGGSTALTAIVIDGASVYVANVGDSRAVLCRAGAANPITVDHDPISERNSIQSKGGFITVLPGDVPRVDGQLAVARAFGDKNLKAHLRSDPDVYCLLIQKTDEFLILASDGLWKVIENQAAVDLIRRTKDAKAAAKQLVDFAIRKESKDDISCVVIRFQ</sequence>
<name>A0A8T2TV34_CERRI</name>
<dbReference type="Pfam" id="PF00481">
    <property type="entry name" value="PP2C"/>
    <property type="match status" value="1"/>
</dbReference>
<dbReference type="FunFam" id="3.60.40.10:FF:000010">
    <property type="entry name" value="Probable protein phosphatase 2C 39"/>
    <property type="match status" value="1"/>
</dbReference>
<evidence type="ECO:0000256" key="4">
    <source>
        <dbReference type="ARBA" id="ARBA00013081"/>
    </source>
</evidence>
<evidence type="ECO:0000256" key="8">
    <source>
        <dbReference type="ARBA" id="ARBA00022912"/>
    </source>
</evidence>